<dbReference type="OrthoDB" id="106596at2759"/>
<comment type="caution">
    <text evidence="2">The sequence shown here is derived from an EMBL/GenBank/DDBJ whole genome shotgun (WGS) entry which is preliminary data.</text>
</comment>
<dbReference type="EMBL" id="BSXW01000399">
    <property type="protein sequence ID" value="GMF21177.1"/>
    <property type="molecule type" value="Genomic_DNA"/>
</dbReference>
<reference evidence="2" key="1">
    <citation type="submission" date="2023-04" db="EMBL/GenBank/DDBJ databases">
        <title>Phytophthora lilii NBRC 32176.</title>
        <authorList>
            <person name="Ichikawa N."/>
            <person name="Sato H."/>
            <person name="Tonouchi N."/>
        </authorList>
    </citation>
    <scope>NUCLEOTIDE SEQUENCE</scope>
    <source>
        <strain evidence="2">NBRC 32176</strain>
    </source>
</reference>
<keyword evidence="3" id="KW-1185">Reference proteome</keyword>
<gene>
    <name evidence="2" type="ORF">Plil01_000832900</name>
</gene>
<dbReference type="AlphaFoldDB" id="A0A9W6TWX3"/>
<organism evidence="2 3">
    <name type="scientific">Phytophthora lilii</name>
    <dbReference type="NCBI Taxonomy" id="2077276"/>
    <lineage>
        <taxon>Eukaryota</taxon>
        <taxon>Sar</taxon>
        <taxon>Stramenopiles</taxon>
        <taxon>Oomycota</taxon>
        <taxon>Peronosporomycetes</taxon>
        <taxon>Peronosporales</taxon>
        <taxon>Peronosporaceae</taxon>
        <taxon>Phytophthora</taxon>
    </lineage>
</organism>
<name>A0A9W6TWX3_9STRA</name>
<feature type="compositionally biased region" description="Polar residues" evidence="1">
    <location>
        <begin position="1"/>
        <end position="20"/>
    </location>
</feature>
<protein>
    <submittedName>
        <fullName evidence="2">Unnamed protein product</fullName>
    </submittedName>
</protein>
<sequence>MASTSSSPSISENAQHNPVTSPVRGLLNKLLGRNSCRDRALPRKLASMPFAASLLAPPLPPDEILQRRLQLQRIVDVVVLDATRDKKNDLVITLKLSLKPEAPRMPVGIFIPNNTPTTFEVTKTFYDANQLSKALSFCVDKSVSACGEDCEFCDKLRTYLRTHWTRDPLVTVVNMGDTVLRKPSLAVHLTQLVRFAAGKSVVAPRVAANTQEKGAMVVEVIHKLSPLRHGHENEKDTITARCAVQNKITVVVYDFFNIFSESWVQPAAMSFECTTSL</sequence>
<accession>A0A9W6TWX3</accession>
<dbReference type="Proteomes" id="UP001165083">
    <property type="component" value="Unassembled WGS sequence"/>
</dbReference>
<proteinExistence type="predicted"/>
<evidence type="ECO:0000256" key="1">
    <source>
        <dbReference type="SAM" id="MobiDB-lite"/>
    </source>
</evidence>
<evidence type="ECO:0000313" key="3">
    <source>
        <dbReference type="Proteomes" id="UP001165083"/>
    </source>
</evidence>
<feature type="region of interest" description="Disordered" evidence="1">
    <location>
        <begin position="1"/>
        <end position="22"/>
    </location>
</feature>
<evidence type="ECO:0000313" key="2">
    <source>
        <dbReference type="EMBL" id="GMF21177.1"/>
    </source>
</evidence>